<keyword evidence="1" id="KW-0560">Oxidoreductase</keyword>
<evidence type="ECO:0000313" key="3">
    <source>
        <dbReference type="Proteomes" id="UP000500767"/>
    </source>
</evidence>
<dbReference type="SUPFAM" id="SSF51735">
    <property type="entry name" value="NAD(P)-binding Rossmann-fold domains"/>
    <property type="match status" value="1"/>
</dbReference>
<dbReference type="InterPro" id="IPR002347">
    <property type="entry name" value="SDR_fam"/>
</dbReference>
<dbReference type="KEGG" id="lck:HN018_14470"/>
<accession>A0A6M8HWQ5</accession>
<dbReference type="InterPro" id="IPR036291">
    <property type="entry name" value="NAD(P)-bd_dom_sf"/>
</dbReference>
<organism evidence="2 3">
    <name type="scientific">Lichenicola cladoniae</name>
    <dbReference type="NCBI Taxonomy" id="1484109"/>
    <lineage>
        <taxon>Bacteria</taxon>
        <taxon>Pseudomonadati</taxon>
        <taxon>Pseudomonadota</taxon>
        <taxon>Alphaproteobacteria</taxon>
        <taxon>Acetobacterales</taxon>
        <taxon>Acetobacteraceae</taxon>
        <taxon>Lichenicola</taxon>
    </lineage>
</organism>
<reference evidence="2 3" key="1">
    <citation type="journal article" date="2014" name="World J. Microbiol. Biotechnol.">
        <title>Biodiversity and physiological characteristics of Antarctic and Arctic lichens-associated bacteria.</title>
        <authorList>
            <person name="Lee Y.M."/>
            <person name="Kim E.H."/>
            <person name="Lee H.K."/>
            <person name="Hong S.G."/>
        </authorList>
    </citation>
    <scope>NUCLEOTIDE SEQUENCE [LARGE SCALE GENOMIC DNA]</scope>
    <source>
        <strain evidence="2 3">PAMC 26569</strain>
    </source>
</reference>
<evidence type="ECO:0000313" key="2">
    <source>
        <dbReference type="EMBL" id="QKE92666.1"/>
    </source>
</evidence>
<dbReference type="AlphaFoldDB" id="A0A6M8HWQ5"/>
<dbReference type="Gene3D" id="3.40.50.720">
    <property type="entry name" value="NAD(P)-binding Rossmann-like Domain"/>
    <property type="match status" value="1"/>
</dbReference>
<dbReference type="PANTHER" id="PTHR43157">
    <property type="entry name" value="PHOSPHATIDYLINOSITOL-GLYCAN BIOSYNTHESIS CLASS F PROTEIN-RELATED"/>
    <property type="match status" value="1"/>
</dbReference>
<dbReference type="PRINTS" id="PR00081">
    <property type="entry name" value="GDHRDH"/>
</dbReference>
<name>A0A6M8HWQ5_9PROT</name>
<evidence type="ECO:0000256" key="1">
    <source>
        <dbReference type="ARBA" id="ARBA00023002"/>
    </source>
</evidence>
<protein>
    <submittedName>
        <fullName evidence="2">SDR family NAD(P)-dependent oxidoreductase</fullName>
    </submittedName>
</protein>
<keyword evidence="3" id="KW-1185">Reference proteome</keyword>
<dbReference type="Proteomes" id="UP000500767">
    <property type="component" value="Chromosome"/>
</dbReference>
<dbReference type="EMBL" id="CP053708">
    <property type="protein sequence ID" value="QKE92666.1"/>
    <property type="molecule type" value="Genomic_DNA"/>
</dbReference>
<sequence>MTSGAYSGDAAAVPVAVVTGSTSGIGRWIALGLASAGYRLILIARDAARLRTTREWIAARVPEAAIVGIVADLSLLGETRRAAAEIVVQAPSLDLLVNNAGILSRRRTETGEGHELTLAVNHLAPFVLTQALLPALHHAQAGRIVMTGSSTSDRAGIDPDDLELRRGWRMTRAYARSKLASLMTSFELAGQLSGSGTTINVVHPGMVATDLVRSGGVDQFVWRRVIAPFSLTAEAGADTPLYACLSPELAGVSGRYLKRRAPAVPNRRATDGRLRSRVLAATERLVETP</sequence>
<dbReference type="GO" id="GO:0016491">
    <property type="term" value="F:oxidoreductase activity"/>
    <property type="evidence" value="ECO:0007669"/>
    <property type="project" value="UniProtKB-KW"/>
</dbReference>
<dbReference type="PANTHER" id="PTHR43157:SF31">
    <property type="entry name" value="PHOSPHATIDYLINOSITOL-GLYCAN BIOSYNTHESIS CLASS F PROTEIN"/>
    <property type="match status" value="1"/>
</dbReference>
<dbReference type="RefSeq" id="WP_171833569.1">
    <property type="nucleotide sequence ID" value="NZ_CP053708.1"/>
</dbReference>
<proteinExistence type="predicted"/>
<gene>
    <name evidence="2" type="ORF">HN018_14470</name>
</gene>
<dbReference type="Pfam" id="PF00106">
    <property type="entry name" value="adh_short"/>
    <property type="match status" value="1"/>
</dbReference>